<feature type="compositionally biased region" description="Basic and acidic residues" evidence="1">
    <location>
        <begin position="112"/>
        <end position="123"/>
    </location>
</feature>
<feature type="region of interest" description="Disordered" evidence="1">
    <location>
        <begin position="44"/>
        <end position="76"/>
    </location>
</feature>
<organism evidence="2 3">
    <name type="scientific">Caenorhabditis tropicalis</name>
    <dbReference type="NCBI Taxonomy" id="1561998"/>
    <lineage>
        <taxon>Eukaryota</taxon>
        <taxon>Metazoa</taxon>
        <taxon>Ecdysozoa</taxon>
        <taxon>Nematoda</taxon>
        <taxon>Chromadorea</taxon>
        <taxon>Rhabditida</taxon>
        <taxon>Rhabditina</taxon>
        <taxon>Rhabditomorpha</taxon>
        <taxon>Rhabditoidea</taxon>
        <taxon>Rhabditidae</taxon>
        <taxon>Peloderinae</taxon>
        <taxon>Caenorhabditis</taxon>
    </lineage>
</organism>
<evidence type="ECO:0000313" key="3">
    <source>
        <dbReference type="WBParaSite" id="Csp11.Scaffold629.g12956.t1"/>
    </source>
</evidence>
<dbReference type="Proteomes" id="UP000095282">
    <property type="component" value="Unplaced"/>
</dbReference>
<evidence type="ECO:0000313" key="2">
    <source>
        <dbReference type="Proteomes" id="UP000095282"/>
    </source>
</evidence>
<keyword evidence="2" id="KW-1185">Reference proteome</keyword>
<feature type="compositionally biased region" description="Polar residues" evidence="1">
    <location>
        <begin position="1"/>
        <end position="11"/>
    </location>
</feature>
<feature type="region of interest" description="Disordered" evidence="1">
    <location>
        <begin position="1"/>
        <end position="21"/>
    </location>
</feature>
<dbReference type="AlphaFoldDB" id="A0A1I7TY42"/>
<dbReference type="WBParaSite" id="Csp11.Scaffold629.g12956.t1">
    <property type="protein sequence ID" value="Csp11.Scaffold629.g12956.t1"/>
    <property type="gene ID" value="Csp11.Scaffold629.g12956"/>
</dbReference>
<name>A0A1I7TY42_9PELO</name>
<evidence type="ECO:0000256" key="1">
    <source>
        <dbReference type="SAM" id="MobiDB-lite"/>
    </source>
</evidence>
<feature type="region of interest" description="Disordered" evidence="1">
    <location>
        <begin position="88"/>
        <end position="123"/>
    </location>
</feature>
<sequence length="141" mass="15921">MTVNNASSTRPISDKSGKNGKDLASKVCLEQLLSFKWIHPSKFVTTRKSSSDSDSSSASSPTRLTEDAQDVSSIEVRRREDREFEIKMADEASRKANKAACAKARKDRRRAMKMEKEEEKVIVSEGKMKKSNEGRAIYRPY</sequence>
<protein>
    <submittedName>
        <fullName evidence="3">BZIP domain-containing protein</fullName>
    </submittedName>
</protein>
<accession>A0A1I7TY42</accession>
<reference evidence="3" key="1">
    <citation type="submission" date="2016-11" db="UniProtKB">
        <authorList>
            <consortium name="WormBaseParasite"/>
        </authorList>
    </citation>
    <scope>IDENTIFICATION</scope>
</reference>
<feature type="compositionally biased region" description="Basic and acidic residues" evidence="1">
    <location>
        <begin position="12"/>
        <end position="21"/>
    </location>
</feature>
<proteinExistence type="predicted"/>